<keyword evidence="5" id="KW-1133">Transmembrane helix</keyword>
<dbReference type="PANTHER" id="PTHR16675">
    <property type="entry name" value="MHC CLASS I-RELATED"/>
    <property type="match status" value="1"/>
</dbReference>
<dbReference type="InterPro" id="IPR003006">
    <property type="entry name" value="Ig/MHC_CS"/>
</dbReference>
<feature type="domain" description="Ig-like" evidence="7">
    <location>
        <begin position="200"/>
        <end position="288"/>
    </location>
</feature>
<dbReference type="SMART" id="SM00407">
    <property type="entry name" value="IGc1"/>
    <property type="match status" value="1"/>
</dbReference>
<sequence>MEIHVLLGFMLCSTHATSATTHSLKYFFTGVTAGTDLPEFTAVSLVDDEPLEYYDSNMKSVISRTEWLEKSVEQQYWDERTQRAHDVQQFFKAYIEKLMELFNQTQGVHVLQRMSGCEWDDETGITDVFNHYGYDGEDFLVFDMKNTRWISPSPQGVSTAHIWNNNPAHLDKSILTQECIEWLKKYVSYGRSTLERTVAPEVSLLQKDPSSPVVCHVTGFFPRGVMVTWQKKGEDHYDDVEWGETVPNEDGTFQTTSRLTVKDWQTEDYTCVVQHKSLEEGIVKRVIEREIRRNQDIETRGPSMGVIIGCVVGVLLFLAVVGVVVWKKRGAGYGETNTSDTGTVNSATGYVNSDTGSVNSDTGSVNSDEPLVRA</sequence>
<feature type="compositionally biased region" description="Polar residues" evidence="4">
    <location>
        <begin position="335"/>
        <end position="367"/>
    </location>
</feature>
<dbReference type="CDD" id="cd12087">
    <property type="entry name" value="TM_EGFR-like"/>
    <property type="match status" value="1"/>
</dbReference>
<gene>
    <name evidence="8" type="ORF">AAFF_G00262000</name>
</gene>
<dbReference type="Pfam" id="PF00129">
    <property type="entry name" value="MHC_I"/>
    <property type="match status" value="1"/>
</dbReference>
<evidence type="ECO:0000256" key="5">
    <source>
        <dbReference type="SAM" id="Phobius"/>
    </source>
</evidence>
<evidence type="ECO:0000256" key="1">
    <source>
        <dbReference type="ARBA" id="ARBA00023180"/>
    </source>
</evidence>
<feature type="chain" id="PRO_5041964070" description="Ig-like domain-containing protein" evidence="6">
    <location>
        <begin position="20"/>
        <end position="374"/>
    </location>
</feature>
<comment type="similarity">
    <text evidence="3">Belongs to the MHC class I family.</text>
</comment>
<dbReference type="PANTHER" id="PTHR16675:SF237">
    <property type="entry name" value="MHC CLASS I ANTIGEN TRANSCRIPT VARIANT 1-RELATED"/>
    <property type="match status" value="1"/>
</dbReference>
<dbReference type="InterPro" id="IPR001039">
    <property type="entry name" value="MHC_I_a_a1/a2"/>
</dbReference>
<keyword evidence="1" id="KW-0325">Glycoprotein</keyword>
<feature type="signal peptide" evidence="6">
    <location>
        <begin position="1"/>
        <end position="19"/>
    </location>
</feature>
<evidence type="ECO:0000259" key="7">
    <source>
        <dbReference type="PROSITE" id="PS50835"/>
    </source>
</evidence>
<feature type="transmembrane region" description="Helical" evidence="5">
    <location>
        <begin position="304"/>
        <end position="326"/>
    </location>
</feature>
<accession>A0AAD7SSD8</accession>
<dbReference type="InterPro" id="IPR036179">
    <property type="entry name" value="Ig-like_dom_sf"/>
</dbReference>
<keyword evidence="9" id="KW-1185">Reference proteome</keyword>
<dbReference type="PRINTS" id="PR01638">
    <property type="entry name" value="MHCCLASSI"/>
</dbReference>
<dbReference type="Gene3D" id="3.30.500.10">
    <property type="entry name" value="MHC class I-like antigen recognition-like"/>
    <property type="match status" value="1"/>
</dbReference>
<evidence type="ECO:0000256" key="4">
    <source>
        <dbReference type="SAM" id="MobiDB-lite"/>
    </source>
</evidence>
<evidence type="ECO:0000313" key="9">
    <source>
        <dbReference type="Proteomes" id="UP001221898"/>
    </source>
</evidence>
<dbReference type="GO" id="GO:0009897">
    <property type="term" value="C:external side of plasma membrane"/>
    <property type="evidence" value="ECO:0007669"/>
    <property type="project" value="TreeGrafter"/>
</dbReference>
<dbReference type="SUPFAM" id="SSF54452">
    <property type="entry name" value="MHC antigen-recognition domain"/>
    <property type="match status" value="1"/>
</dbReference>
<keyword evidence="5" id="KW-0812">Transmembrane</keyword>
<evidence type="ECO:0000313" key="8">
    <source>
        <dbReference type="EMBL" id="KAJ8407972.1"/>
    </source>
</evidence>
<dbReference type="InterPro" id="IPR050208">
    <property type="entry name" value="MHC_class-I_related"/>
</dbReference>
<feature type="region of interest" description="Disordered" evidence="4">
    <location>
        <begin position="335"/>
        <end position="374"/>
    </location>
</feature>
<dbReference type="GO" id="GO:0005615">
    <property type="term" value="C:extracellular space"/>
    <property type="evidence" value="ECO:0007669"/>
    <property type="project" value="TreeGrafter"/>
</dbReference>
<organism evidence="8 9">
    <name type="scientific">Aldrovandia affinis</name>
    <dbReference type="NCBI Taxonomy" id="143900"/>
    <lineage>
        <taxon>Eukaryota</taxon>
        <taxon>Metazoa</taxon>
        <taxon>Chordata</taxon>
        <taxon>Craniata</taxon>
        <taxon>Vertebrata</taxon>
        <taxon>Euteleostomi</taxon>
        <taxon>Actinopterygii</taxon>
        <taxon>Neopterygii</taxon>
        <taxon>Teleostei</taxon>
        <taxon>Notacanthiformes</taxon>
        <taxon>Halosauridae</taxon>
        <taxon>Aldrovandia</taxon>
    </lineage>
</organism>
<dbReference type="Pfam" id="PF07654">
    <property type="entry name" value="C1-set"/>
    <property type="match status" value="1"/>
</dbReference>
<proteinExistence type="inferred from homology"/>
<dbReference type="AlphaFoldDB" id="A0AAD7SSD8"/>
<dbReference type="EMBL" id="JAINUG010000036">
    <property type="protein sequence ID" value="KAJ8407972.1"/>
    <property type="molecule type" value="Genomic_DNA"/>
</dbReference>
<dbReference type="CDD" id="cd07698">
    <property type="entry name" value="IgC1_MHC_I_alpha3"/>
    <property type="match status" value="1"/>
</dbReference>
<dbReference type="Gene3D" id="2.60.40.10">
    <property type="entry name" value="Immunoglobulins"/>
    <property type="match status" value="1"/>
</dbReference>
<dbReference type="InterPro" id="IPR037055">
    <property type="entry name" value="MHC_I-like_Ag-recog_sf"/>
</dbReference>
<evidence type="ECO:0000256" key="3">
    <source>
        <dbReference type="RuleBase" id="RU004439"/>
    </source>
</evidence>
<name>A0AAD7SSD8_9TELE</name>
<dbReference type="InterPro" id="IPR011161">
    <property type="entry name" value="MHC_I-like_Ag-recog"/>
</dbReference>
<protein>
    <recommendedName>
        <fullName evidence="7">Ig-like domain-containing protein</fullName>
    </recommendedName>
</protein>
<dbReference type="InterPro" id="IPR007110">
    <property type="entry name" value="Ig-like_dom"/>
</dbReference>
<evidence type="ECO:0000256" key="2">
    <source>
        <dbReference type="ARBA" id="ARBA00023319"/>
    </source>
</evidence>
<reference evidence="8" key="1">
    <citation type="journal article" date="2023" name="Science">
        <title>Genome structures resolve the early diversification of teleost fishes.</title>
        <authorList>
            <person name="Parey E."/>
            <person name="Louis A."/>
            <person name="Montfort J."/>
            <person name="Bouchez O."/>
            <person name="Roques C."/>
            <person name="Iampietro C."/>
            <person name="Lluch J."/>
            <person name="Castinel A."/>
            <person name="Donnadieu C."/>
            <person name="Desvignes T."/>
            <person name="Floi Bucao C."/>
            <person name="Jouanno E."/>
            <person name="Wen M."/>
            <person name="Mejri S."/>
            <person name="Dirks R."/>
            <person name="Jansen H."/>
            <person name="Henkel C."/>
            <person name="Chen W.J."/>
            <person name="Zahm M."/>
            <person name="Cabau C."/>
            <person name="Klopp C."/>
            <person name="Thompson A.W."/>
            <person name="Robinson-Rechavi M."/>
            <person name="Braasch I."/>
            <person name="Lecointre G."/>
            <person name="Bobe J."/>
            <person name="Postlethwait J.H."/>
            <person name="Berthelot C."/>
            <person name="Roest Crollius H."/>
            <person name="Guiguen Y."/>
        </authorList>
    </citation>
    <scope>NUCLEOTIDE SEQUENCE</scope>
    <source>
        <strain evidence="8">NC1722</strain>
    </source>
</reference>
<dbReference type="PROSITE" id="PS50835">
    <property type="entry name" value="IG_LIKE"/>
    <property type="match status" value="1"/>
</dbReference>
<dbReference type="InterPro" id="IPR003597">
    <property type="entry name" value="Ig_C1-set"/>
</dbReference>
<dbReference type="InterPro" id="IPR013783">
    <property type="entry name" value="Ig-like_fold"/>
</dbReference>
<keyword evidence="5" id="KW-0472">Membrane</keyword>
<dbReference type="PROSITE" id="PS00290">
    <property type="entry name" value="IG_MHC"/>
    <property type="match status" value="1"/>
</dbReference>
<dbReference type="Proteomes" id="UP001221898">
    <property type="component" value="Unassembled WGS sequence"/>
</dbReference>
<dbReference type="InterPro" id="IPR011162">
    <property type="entry name" value="MHC_I/II-like_Ag-recog"/>
</dbReference>
<dbReference type="GO" id="GO:0006955">
    <property type="term" value="P:immune response"/>
    <property type="evidence" value="ECO:0007669"/>
    <property type="project" value="TreeGrafter"/>
</dbReference>
<comment type="caution">
    <text evidence="8">The sequence shown here is derived from an EMBL/GenBank/DDBJ whole genome shotgun (WGS) entry which is preliminary data.</text>
</comment>
<dbReference type="SUPFAM" id="SSF48726">
    <property type="entry name" value="Immunoglobulin"/>
    <property type="match status" value="1"/>
</dbReference>
<keyword evidence="2" id="KW-0393">Immunoglobulin domain</keyword>
<dbReference type="FunFam" id="3.30.500.10:FF:000001">
    <property type="entry name" value="H-2 class I histocompatibility antigen, alpha chain"/>
    <property type="match status" value="1"/>
</dbReference>
<keyword evidence="6" id="KW-0732">Signal</keyword>
<evidence type="ECO:0000256" key="6">
    <source>
        <dbReference type="SAM" id="SignalP"/>
    </source>
</evidence>